<evidence type="ECO:0000313" key="5">
    <source>
        <dbReference type="EMBL" id="QDT17923.1"/>
    </source>
</evidence>
<organism evidence="5 6">
    <name type="scientific">Alienimonas californiensis</name>
    <dbReference type="NCBI Taxonomy" id="2527989"/>
    <lineage>
        <taxon>Bacteria</taxon>
        <taxon>Pseudomonadati</taxon>
        <taxon>Planctomycetota</taxon>
        <taxon>Planctomycetia</taxon>
        <taxon>Planctomycetales</taxon>
        <taxon>Planctomycetaceae</taxon>
        <taxon>Alienimonas</taxon>
    </lineage>
</organism>
<proteinExistence type="inferred from homology"/>
<reference evidence="5 6" key="1">
    <citation type="submission" date="2019-02" db="EMBL/GenBank/DDBJ databases">
        <title>Deep-cultivation of Planctomycetes and their phenomic and genomic characterization uncovers novel biology.</title>
        <authorList>
            <person name="Wiegand S."/>
            <person name="Jogler M."/>
            <person name="Boedeker C."/>
            <person name="Pinto D."/>
            <person name="Vollmers J."/>
            <person name="Rivas-Marin E."/>
            <person name="Kohn T."/>
            <person name="Peeters S.H."/>
            <person name="Heuer A."/>
            <person name="Rast P."/>
            <person name="Oberbeckmann S."/>
            <person name="Bunk B."/>
            <person name="Jeske O."/>
            <person name="Meyerdierks A."/>
            <person name="Storesund J.E."/>
            <person name="Kallscheuer N."/>
            <person name="Luecker S."/>
            <person name="Lage O.M."/>
            <person name="Pohl T."/>
            <person name="Merkel B.J."/>
            <person name="Hornburger P."/>
            <person name="Mueller R.-W."/>
            <person name="Bruemmer F."/>
            <person name="Labrenz M."/>
            <person name="Spormann A.M."/>
            <person name="Op den Camp H."/>
            <person name="Overmann J."/>
            <person name="Amann R."/>
            <person name="Jetten M.S.M."/>
            <person name="Mascher T."/>
            <person name="Medema M.H."/>
            <person name="Devos D.P."/>
            <person name="Kaster A.-K."/>
            <person name="Ovreas L."/>
            <person name="Rohde M."/>
            <person name="Galperin M.Y."/>
            <person name="Jogler C."/>
        </authorList>
    </citation>
    <scope>NUCLEOTIDE SEQUENCE [LARGE SCALE GENOMIC DNA]</scope>
    <source>
        <strain evidence="5 6">CA12</strain>
    </source>
</reference>
<sequence>MQPLFSHGDWRTPGKPSEVTNPYDGAVIDTVPTADAAEVDAALATLTDGAKAMRAMNPRDRAAILFHASDAIAANPEEWGRRICAEGGKPIGEAVGEANRAVETLRLSAIEAERLGGEVVPIDAAPNGAGKLAFTRRVPCGVVAAITPFNFPLNLVCHKVGPAIAAGNAVLLKPAGVTPLSALALTRLLLECGLPEQAITCLTGPGGELGEAICGDPRVRKITFTGSDAVGAKIIATAGVKKVTLELGSNCPAVVFADADLPATASLLAKQATANAGQVCISLQRVLVERSAHAEFRDLLVEAFSQLKTGDPADEATDVGPLIRRSDAERVEQWLNEAVEAGATRVCGGERDGSLLTPALLDGVEPGMKAYDEELFGPACGLRSFETEEEAAAMANDTRYGLAAGVYTRDLSRMVRLSESIDAGVLNFGPGSGGGGPQYRADLMPYGGLGSSGLGKEGPRYAVEEMTETKCVVIHP</sequence>
<dbReference type="GO" id="GO:0036243">
    <property type="term" value="F:succinate-semialdehyde dehydrogenase (NADP+) activity"/>
    <property type="evidence" value="ECO:0007669"/>
    <property type="project" value="UniProtKB-EC"/>
</dbReference>
<name>A0A517PEX9_9PLAN</name>
<evidence type="ECO:0000313" key="6">
    <source>
        <dbReference type="Proteomes" id="UP000318741"/>
    </source>
</evidence>
<evidence type="ECO:0000259" key="4">
    <source>
        <dbReference type="Pfam" id="PF00171"/>
    </source>
</evidence>
<dbReference type="InterPro" id="IPR015590">
    <property type="entry name" value="Aldehyde_DH_dom"/>
</dbReference>
<comment type="similarity">
    <text evidence="1">Belongs to the aldehyde dehydrogenase family.</text>
</comment>
<dbReference type="Proteomes" id="UP000318741">
    <property type="component" value="Chromosome"/>
</dbReference>
<dbReference type="InterPro" id="IPR016163">
    <property type="entry name" value="Ald_DH_C"/>
</dbReference>
<dbReference type="InterPro" id="IPR016162">
    <property type="entry name" value="Ald_DH_N"/>
</dbReference>
<dbReference type="InterPro" id="IPR016161">
    <property type="entry name" value="Ald_DH/histidinol_DH"/>
</dbReference>
<dbReference type="Pfam" id="PF00171">
    <property type="entry name" value="Aldedh"/>
    <property type="match status" value="1"/>
</dbReference>
<keyword evidence="2 5" id="KW-0560">Oxidoreductase</keyword>
<dbReference type="PANTHER" id="PTHR42991:SF1">
    <property type="entry name" value="ALDEHYDE DEHYDROGENASE"/>
    <property type="match status" value="1"/>
</dbReference>
<protein>
    <submittedName>
        <fullName evidence="5">Succinate-semialdehyde dehydrogenase [NADP(+)] GabD</fullName>
        <ecNumber evidence="5">1.2.1.79</ecNumber>
    </submittedName>
</protein>
<dbReference type="PANTHER" id="PTHR42991">
    <property type="entry name" value="ALDEHYDE DEHYDROGENASE"/>
    <property type="match status" value="1"/>
</dbReference>
<dbReference type="GO" id="GO:0008911">
    <property type="term" value="F:lactaldehyde dehydrogenase (NAD+) activity"/>
    <property type="evidence" value="ECO:0007669"/>
    <property type="project" value="TreeGrafter"/>
</dbReference>
<dbReference type="OrthoDB" id="4503395at2"/>
<gene>
    <name evidence="5" type="primary">gabD_2</name>
    <name evidence="5" type="ORF">CA12_40610</name>
</gene>
<feature type="region of interest" description="Disordered" evidence="3">
    <location>
        <begin position="1"/>
        <end position="22"/>
    </location>
</feature>
<evidence type="ECO:0000256" key="2">
    <source>
        <dbReference type="ARBA" id="ARBA00023002"/>
    </source>
</evidence>
<dbReference type="InterPro" id="IPR051020">
    <property type="entry name" value="ALDH-related_metabolic_enz"/>
</dbReference>
<dbReference type="RefSeq" id="WP_145360916.1">
    <property type="nucleotide sequence ID" value="NZ_CP036265.1"/>
</dbReference>
<keyword evidence="6" id="KW-1185">Reference proteome</keyword>
<dbReference type="Gene3D" id="3.40.309.10">
    <property type="entry name" value="Aldehyde Dehydrogenase, Chain A, domain 2"/>
    <property type="match status" value="1"/>
</dbReference>
<dbReference type="AlphaFoldDB" id="A0A517PEX9"/>
<dbReference type="Gene3D" id="3.40.605.10">
    <property type="entry name" value="Aldehyde Dehydrogenase, Chain A, domain 1"/>
    <property type="match status" value="1"/>
</dbReference>
<evidence type="ECO:0000256" key="1">
    <source>
        <dbReference type="ARBA" id="ARBA00009986"/>
    </source>
</evidence>
<feature type="domain" description="Aldehyde dehydrogenase" evidence="4">
    <location>
        <begin position="15"/>
        <end position="472"/>
    </location>
</feature>
<dbReference type="SUPFAM" id="SSF53720">
    <property type="entry name" value="ALDH-like"/>
    <property type="match status" value="1"/>
</dbReference>
<accession>A0A517PEX9</accession>
<dbReference type="KEGG" id="acaf:CA12_40610"/>
<dbReference type="FunFam" id="3.40.605.10:FF:000007">
    <property type="entry name" value="NAD/NADP-dependent betaine aldehyde dehydrogenase"/>
    <property type="match status" value="1"/>
</dbReference>
<dbReference type="EC" id="1.2.1.79" evidence="5"/>
<evidence type="ECO:0000256" key="3">
    <source>
        <dbReference type="SAM" id="MobiDB-lite"/>
    </source>
</evidence>
<dbReference type="EMBL" id="CP036265">
    <property type="protein sequence ID" value="QDT17923.1"/>
    <property type="molecule type" value="Genomic_DNA"/>
</dbReference>